<dbReference type="GeneID" id="55614744"/>
<reference evidence="1 2" key="1">
    <citation type="submission" date="2019-02" db="EMBL/GenBank/DDBJ databases">
        <authorList>
            <person name="He Y."/>
            <person name="Shi H."/>
            <person name="Li J."/>
            <person name="Sun Y."/>
        </authorList>
    </citation>
    <scope>NUCLEOTIDE SEQUENCE [LARGE SCALE GENOMIC DNA]</scope>
</reference>
<dbReference type="EMBL" id="MK580972">
    <property type="protein sequence ID" value="QBP06270.1"/>
    <property type="molecule type" value="Genomic_DNA"/>
</dbReference>
<evidence type="ECO:0000313" key="1">
    <source>
        <dbReference type="EMBL" id="QBP06270.1"/>
    </source>
</evidence>
<organism evidence="1 2">
    <name type="scientific">Stenotrophomonas phage YB07</name>
    <dbReference type="NCBI Taxonomy" id="2555548"/>
    <lineage>
        <taxon>Viruses</taxon>
        <taxon>Duplodnaviria</taxon>
        <taxon>Heunggongvirae</taxon>
        <taxon>Uroviricota</taxon>
        <taxon>Caudoviricetes</taxon>
        <taxon>Menderavirus</taxon>
        <taxon>Menderavirus IMESM1</taxon>
    </lineage>
</organism>
<dbReference type="GO" id="GO:0016787">
    <property type="term" value="F:hydrolase activity"/>
    <property type="evidence" value="ECO:0007669"/>
    <property type="project" value="UniProtKB-KW"/>
</dbReference>
<name>A0A482IGQ3_9CAUD</name>
<sequence>MKLYTIINGRQPGMLGGVQAGHAIAEMTFHYAQNDWVKDFFMFGQGPFVFLKGPNTHEKMQELFLQIADLIEPLEIPIHGFFEPDLNNTMTAISFIVPTPQELDVKPIHDLFAILDTFHTAR</sequence>
<protein>
    <submittedName>
        <fullName evidence="1">Hydrolase</fullName>
    </submittedName>
</protein>
<proteinExistence type="predicted"/>
<accession>A0A482IGQ3</accession>
<evidence type="ECO:0000313" key="2">
    <source>
        <dbReference type="Proteomes" id="UP000294655"/>
    </source>
</evidence>
<dbReference type="KEGG" id="vg:55614744"/>
<keyword evidence="1" id="KW-0378">Hydrolase</keyword>
<dbReference type="RefSeq" id="YP_009844420.1">
    <property type="nucleotide sequence ID" value="NC_048755.1"/>
</dbReference>
<dbReference type="Proteomes" id="UP000294655">
    <property type="component" value="Segment"/>
</dbReference>